<evidence type="ECO:0000313" key="8">
    <source>
        <dbReference type="EMBL" id="MCG2460824.1"/>
    </source>
</evidence>
<dbReference type="InterPro" id="IPR004107">
    <property type="entry name" value="Integrase_SAM-like_N"/>
</dbReference>
<dbReference type="PANTHER" id="PTHR30349">
    <property type="entry name" value="PHAGE INTEGRASE-RELATED"/>
    <property type="match status" value="1"/>
</dbReference>
<dbReference type="GO" id="GO:0003677">
    <property type="term" value="F:DNA binding"/>
    <property type="evidence" value="ECO:0007669"/>
    <property type="project" value="UniProtKB-UniRule"/>
</dbReference>
<dbReference type="PROSITE" id="PS51900">
    <property type="entry name" value="CB"/>
    <property type="match status" value="1"/>
</dbReference>
<keyword evidence="3 5" id="KW-0238">DNA-binding</keyword>
<sequence>MKITLSPIEHRGGTQIKISFDYDLEVKAYIKQFPGVRWSKTYNSFYIPFSHKAKSDLFQYLREQKFYVDYSALSALKNRPRSPNKIIGAELSGTNKERLNQYRNYLEGRRLSGSTISTYSTFIALMLEYLKETPLTEIDNEKIRLFVEDIIPKKNYGISTHRQLISAVKHFGLLFKETNIEGLVLQRPKKSQYLPSVLSQQEIIDLLRSTTNLKHRATLALLYSAGLRISEIIQLELCQIDIDRRQINIKQAKGRKDRNVMLAESFIPLLANYMATYRPKKYFIEGVNGSLYSPTSIRAFLKKSCKRAGITKRVTPHTLRHSYATHLIENGVGLRHVQELLGHSKPETTMIYTHVAQSDLLSIKSPLDTAVTKLLKTDKTQRNLSLSRNIKG</sequence>
<keyword evidence="2" id="KW-0229">DNA integration</keyword>
<dbReference type="AlphaFoldDB" id="A0AAE3EV92"/>
<evidence type="ECO:0000256" key="5">
    <source>
        <dbReference type="PROSITE-ProRule" id="PRU01248"/>
    </source>
</evidence>
<dbReference type="PANTHER" id="PTHR30349:SF81">
    <property type="entry name" value="TYROSINE RECOMBINASE XERC"/>
    <property type="match status" value="1"/>
</dbReference>
<dbReference type="PROSITE" id="PS51898">
    <property type="entry name" value="TYR_RECOMBINASE"/>
    <property type="match status" value="1"/>
</dbReference>
<comment type="caution">
    <text evidence="8">The sequence shown here is derived from an EMBL/GenBank/DDBJ whole genome shotgun (WGS) entry which is preliminary data.</text>
</comment>
<dbReference type="GO" id="GO:0015074">
    <property type="term" value="P:DNA integration"/>
    <property type="evidence" value="ECO:0007669"/>
    <property type="project" value="UniProtKB-KW"/>
</dbReference>
<evidence type="ECO:0000256" key="3">
    <source>
        <dbReference type="ARBA" id="ARBA00023125"/>
    </source>
</evidence>
<feature type="domain" description="Tyr recombinase" evidence="6">
    <location>
        <begin position="193"/>
        <end position="365"/>
    </location>
</feature>
<keyword evidence="4" id="KW-0233">DNA recombination</keyword>
<dbReference type="InterPro" id="IPR013762">
    <property type="entry name" value="Integrase-like_cat_sf"/>
</dbReference>
<dbReference type="Pfam" id="PF13495">
    <property type="entry name" value="Phage_int_SAM_4"/>
    <property type="match status" value="1"/>
</dbReference>
<evidence type="ECO:0000259" key="6">
    <source>
        <dbReference type="PROSITE" id="PS51898"/>
    </source>
</evidence>
<dbReference type="SUPFAM" id="SSF56349">
    <property type="entry name" value="DNA breaking-rejoining enzymes"/>
    <property type="match status" value="1"/>
</dbReference>
<proteinExistence type="predicted"/>
<keyword evidence="1" id="KW-0159">Chromosome partition</keyword>
<dbReference type="Pfam" id="PF00589">
    <property type="entry name" value="Phage_integrase"/>
    <property type="match status" value="1"/>
</dbReference>
<dbReference type="RefSeq" id="WP_317901973.1">
    <property type="nucleotide sequence ID" value="NZ_JAIRBC010000010.1"/>
</dbReference>
<evidence type="ECO:0000256" key="1">
    <source>
        <dbReference type="ARBA" id="ARBA00022829"/>
    </source>
</evidence>
<dbReference type="InterPro" id="IPR010998">
    <property type="entry name" value="Integrase_recombinase_N"/>
</dbReference>
<dbReference type="InterPro" id="IPR002104">
    <property type="entry name" value="Integrase_catalytic"/>
</dbReference>
<dbReference type="InterPro" id="IPR044068">
    <property type="entry name" value="CB"/>
</dbReference>
<organism evidence="8 9">
    <name type="scientific">Cerina litoralis</name>
    <dbReference type="NCBI Taxonomy" id="2874477"/>
    <lineage>
        <taxon>Bacteria</taxon>
        <taxon>Pseudomonadati</taxon>
        <taxon>Bacteroidota</taxon>
        <taxon>Flavobacteriia</taxon>
        <taxon>Flavobacteriales</taxon>
        <taxon>Flavobacteriaceae</taxon>
        <taxon>Cerina</taxon>
    </lineage>
</organism>
<evidence type="ECO:0000256" key="4">
    <source>
        <dbReference type="ARBA" id="ARBA00023172"/>
    </source>
</evidence>
<feature type="domain" description="Core-binding (CB)" evidence="7">
    <location>
        <begin position="93"/>
        <end position="173"/>
    </location>
</feature>
<accession>A0AAE3EV92</accession>
<gene>
    <name evidence="8" type="ORF">K8352_08690</name>
</gene>
<dbReference type="Proteomes" id="UP001200642">
    <property type="component" value="Unassembled WGS sequence"/>
</dbReference>
<reference evidence="8" key="1">
    <citation type="submission" date="2023-02" db="EMBL/GenBank/DDBJ databases">
        <title>Genome of Flavobacteriaceae gen. nov. sp. strain F89.</title>
        <authorList>
            <person name="Wang Y."/>
        </authorList>
    </citation>
    <scope>NUCLEOTIDE SEQUENCE</scope>
    <source>
        <strain evidence="8">F89</strain>
    </source>
</reference>
<dbReference type="InterPro" id="IPR050090">
    <property type="entry name" value="Tyrosine_recombinase_XerCD"/>
</dbReference>
<evidence type="ECO:0000313" key="9">
    <source>
        <dbReference type="Proteomes" id="UP001200642"/>
    </source>
</evidence>
<dbReference type="Gene3D" id="1.10.443.10">
    <property type="entry name" value="Intergrase catalytic core"/>
    <property type="match status" value="1"/>
</dbReference>
<dbReference type="Gene3D" id="1.10.150.130">
    <property type="match status" value="1"/>
</dbReference>
<dbReference type="InterPro" id="IPR011010">
    <property type="entry name" value="DNA_brk_join_enz"/>
</dbReference>
<dbReference type="EMBL" id="JAIRBC010000010">
    <property type="protein sequence ID" value="MCG2460824.1"/>
    <property type="molecule type" value="Genomic_DNA"/>
</dbReference>
<evidence type="ECO:0000259" key="7">
    <source>
        <dbReference type="PROSITE" id="PS51900"/>
    </source>
</evidence>
<evidence type="ECO:0000256" key="2">
    <source>
        <dbReference type="ARBA" id="ARBA00022908"/>
    </source>
</evidence>
<name>A0AAE3EV92_9FLAO</name>
<dbReference type="GO" id="GO:0006310">
    <property type="term" value="P:DNA recombination"/>
    <property type="evidence" value="ECO:0007669"/>
    <property type="project" value="UniProtKB-KW"/>
</dbReference>
<protein>
    <submittedName>
        <fullName evidence="8">Site-specific integrase</fullName>
    </submittedName>
</protein>
<dbReference type="GO" id="GO:0007059">
    <property type="term" value="P:chromosome segregation"/>
    <property type="evidence" value="ECO:0007669"/>
    <property type="project" value="UniProtKB-KW"/>
</dbReference>
<keyword evidence="9" id="KW-1185">Reference proteome</keyword>